<sequence>MCWTYLVFVHHLVTPPLKPHPIPLKPIAVDPPQNVNQPPLEPPKDPILPGEPKQDLQPHPKCVELKPAGFYRALHEGCVTAATVTAITGKYKSDDNSGYSEVNGTYLSAQTADTRTIATPKYNTHHSDSQI</sequence>
<feature type="compositionally biased region" description="Basic and acidic residues" evidence="1">
    <location>
        <begin position="52"/>
        <end position="61"/>
    </location>
</feature>
<evidence type="ECO:0000313" key="3">
    <source>
        <dbReference type="Proteomes" id="UP000008063"/>
    </source>
</evidence>
<keyword evidence="3" id="KW-1185">Reference proteome</keyword>
<accession>F8PHL9</accession>
<proteinExistence type="predicted"/>
<protein>
    <submittedName>
        <fullName evidence="2">Uncharacterized protein</fullName>
    </submittedName>
</protein>
<feature type="region of interest" description="Disordered" evidence="1">
    <location>
        <begin position="27"/>
        <end position="61"/>
    </location>
</feature>
<name>F8PHL9_SERL3</name>
<dbReference type="AlphaFoldDB" id="F8PHL9"/>
<dbReference type="EMBL" id="GL945474">
    <property type="protein sequence ID" value="EGO05016.1"/>
    <property type="molecule type" value="Genomic_DNA"/>
</dbReference>
<reference evidence="3" key="1">
    <citation type="journal article" date="2011" name="Science">
        <title>The plant cell wall-decomposing machinery underlies the functional diversity of forest fungi.</title>
        <authorList>
            <person name="Eastwood D.C."/>
            <person name="Floudas D."/>
            <person name="Binder M."/>
            <person name="Majcherczyk A."/>
            <person name="Schneider P."/>
            <person name="Aerts A."/>
            <person name="Asiegbu F.O."/>
            <person name="Baker S.E."/>
            <person name="Barry K."/>
            <person name="Bendiksby M."/>
            <person name="Blumentritt M."/>
            <person name="Coutinho P.M."/>
            <person name="Cullen D."/>
            <person name="de Vries R.P."/>
            <person name="Gathman A."/>
            <person name="Goodell B."/>
            <person name="Henrissat B."/>
            <person name="Ihrmark K."/>
            <person name="Kauserud H."/>
            <person name="Kohler A."/>
            <person name="LaButti K."/>
            <person name="Lapidus A."/>
            <person name="Lavin J.L."/>
            <person name="Lee Y.-H."/>
            <person name="Lindquist E."/>
            <person name="Lilly W."/>
            <person name="Lucas S."/>
            <person name="Morin E."/>
            <person name="Murat C."/>
            <person name="Oguiza J.A."/>
            <person name="Park J."/>
            <person name="Pisabarro A.G."/>
            <person name="Riley R."/>
            <person name="Rosling A."/>
            <person name="Salamov A."/>
            <person name="Schmidt O."/>
            <person name="Schmutz J."/>
            <person name="Skrede I."/>
            <person name="Stenlid J."/>
            <person name="Wiebenga A."/>
            <person name="Xie X."/>
            <person name="Kuees U."/>
            <person name="Hibbett D.S."/>
            <person name="Hoffmeister D."/>
            <person name="Hoegberg N."/>
            <person name="Martin F."/>
            <person name="Grigoriev I.V."/>
            <person name="Watkinson S.C."/>
        </authorList>
    </citation>
    <scope>NUCLEOTIDE SEQUENCE [LARGE SCALE GENOMIC DNA]</scope>
    <source>
        <strain evidence="3">strain S7.3</strain>
    </source>
</reference>
<organism evidence="3">
    <name type="scientific">Serpula lacrymans var. lacrymans (strain S7.3)</name>
    <name type="common">Dry rot fungus</name>
    <dbReference type="NCBI Taxonomy" id="936435"/>
    <lineage>
        <taxon>Eukaryota</taxon>
        <taxon>Fungi</taxon>
        <taxon>Dikarya</taxon>
        <taxon>Basidiomycota</taxon>
        <taxon>Agaricomycotina</taxon>
        <taxon>Agaricomycetes</taxon>
        <taxon>Agaricomycetidae</taxon>
        <taxon>Boletales</taxon>
        <taxon>Coniophorineae</taxon>
        <taxon>Serpulaceae</taxon>
        <taxon>Serpula</taxon>
    </lineage>
</organism>
<dbReference type="HOGENOM" id="CLU_1928860_0_0_1"/>
<dbReference type="InParanoid" id="F8PHL9"/>
<evidence type="ECO:0000313" key="2">
    <source>
        <dbReference type="EMBL" id="EGO05016.1"/>
    </source>
</evidence>
<gene>
    <name evidence="2" type="ORF">SERLA73DRAFT_68663</name>
</gene>
<dbReference type="Proteomes" id="UP000008063">
    <property type="component" value="Unassembled WGS sequence"/>
</dbReference>
<evidence type="ECO:0000256" key="1">
    <source>
        <dbReference type="SAM" id="MobiDB-lite"/>
    </source>
</evidence>